<protein>
    <recommendedName>
        <fullName evidence="4">Secreted protein</fullName>
    </recommendedName>
</protein>
<comment type="caution">
    <text evidence="2">The sequence shown here is derived from an EMBL/GenBank/DDBJ whole genome shotgun (WGS) entry which is preliminary data.</text>
</comment>
<organism evidence="2 3">
    <name type="scientific">Salix udensis</name>
    <dbReference type="NCBI Taxonomy" id="889485"/>
    <lineage>
        <taxon>Eukaryota</taxon>
        <taxon>Viridiplantae</taxon>
        <taxon>Streptophyta</taxon>
        <taxon>Embryophyta</taxon>
        <taxon>Tracheophyta</taxon>
        <taxon>Spermatophyta</taxon>
        <taxon>Magnoliopsida</taxon>
        <taxon>eudicotyledons</taxon>
        <taxon>Gunneridae</taxon>
        <taxon>Pentapetalae</taxon>
        <taxon>rosids</taxon>
        <taxon>fabids</taxon>
        <taxon>Malpighiales</taxon>
        <taxon>Salicaceae</taxon>
        <taxon>Saliceae</taxon>
        <taxon>Salix</taxon>
    </lineage>
</organism>
<name>A0AAD6L215_9ROSI</name>
<sequence length="83" mass="9029">MCVSVKMVWLVQVLEAGGAEPGLLVHLRVLTTACHRATVPATLSELLLGGRTEDTSSWVWGPVLVGLGLDHLIRHHIRTQLIV</sequence>
<reference evidence="2 3" key="1">
    <citation type="journal article" date="2023" name="Int. J. Mol. Sci.">
        <title>De Novo Assembly and Annotation of 11 Diverse Shrub Willow (Salix) Genomes Reveals Novel Gene Organization in Sex-Linked Regions.</title>
        <authorList>
            <person name="Hyden B."/>
            <person name="Feng K."/>
            <person name="Yates T.B."/>
            <person name="Jawdy S."/>
            <person name="Cereghino C."/>
            <person name="Smart L.B."/>
            <person name="Muchero W."/>
        </authorList>
    </citation>
    <scope>NUCLEOTIDE SEQUENCE [LARGE SCALE GENOMIC DNA]</scope>
    <source>
        <tissue evidence="2">Shoot tip</tissue>
    </source>
</reference>
<dbReference type="Proteomes" id="UP001162972">
    <property type="component" value="Chromosome 13"/>
</dbReference>
<keyword evidence="3" id="KW-1185">Reference proteome</keyword>
<evidence type="ECO:0000313" key="2">
    <source>
        <dbReference type="EMBL" id="KAJ6433839.1"/>
    </source>
</evidence>
<feature type="chain" id="PRO_5042248946" description="Secreted protein" evidence="1">
    <location>
        <begin position="20"/>
        <end position="83"/>
    </location>
</feature>
<dbReference type="AlphaFoldDB" id="A0AAD6L215"/>
<gene>
    <name evidence="2" type="ORF">OIU84_017527</name>
</gene>
<proteinExistence type="predicted"/>
<feature type="signal peptide" evidence="1">
    <location>
        <begin position="1"/>
        <end position="19"/>
    </location>
</feature>
<evidence type="ECO:0000256" key="1">
    <source>
        <dbReference type="SAM" id="SignalP"/>
    </source>
</evidence>
<keyword evidence="1" id="KW-0732">Signal</keyword>
<evidence type="ECO:0008006" key="4">
    <source>
        <dbReference type="Google" id="ProtNLM"/>
    </source>
</evidence>
<evidence type="ECO:0000313" key="3">
    <source>
        <dbReference type="Proteomes" id="UP001162972"/>
    </source>
</evidence>
<dbReference type="EMBL" id="JAPFFJ010000002">
    <property type="protein sequence ID" value="KAJ6433839.1"/>
    <property type="molecule type" value="Genomic_DNA"/>
</dbReference>
<accession>A0AAD6L215</accession>